<evidence type="ECO:0000313" key="3">
    <source>
        <dbReference type="EMBL" id="RAK19915.1"/>
    </source>
</evidence>
<accession>A0A327YJH3</accession>
<dbReference type="CDD" id="cd06223">
    <property type="entry name" value="PRTases_typeI"/>
    <property type="match status" value="1"/>
</dbReference>
<dbReference type="AlphaFoldDB" id="A0A327YJH3"/>
<comment type="similarity">
    <text evidence="1">Belongs to the ComF/GntX family.</text>
</comment>
<dbReference type="InterPro" id="IPR051910">
    <property type="entry name" value="ComF/GntX_DNA_util-trans"/>
</dbReference>
<dbReference type="InterPro" id="IPR000836">
    <property type="entry name" value="PRTase_dom"/>
</dbReference>
<protein>
    <submittedName>
        <fullName evidence="3">Competence protein ComFC</fullName>
    </submittedName>
</protein>
<feature type="domain" description="Phosphoribosyltransferase" evidence="2">
    <location>
        <begin position="145"/>
        <end position="235"/>
    </location>
</feature>
<evidence type="ECO:0000256" key="1">
    <source>
        <dbReference type="ARBA" id="ARBA00008007"/>
    </source>
</evidence>
<dbReference type="RefSeq" id="WP_111644958.1">
    <property type="nucleotide sequence ID" value="NZ_QLMH01000005.1"/>
</dbReference>
<dbReference type="PANTHER" id="PTHR47505">
    <property type="entry name" value="DNA UTILIZATION PROTEIN YHGH"/>
    <property type="match status" value="1"/>
</dbReference>
<dbReference type="EMBL" id="QLMH01000005">
    <property type="protein sequence ID" value="RAK19915.1"/>
    <property type="molecule type" value="Genomic_DNA"/>
</dbReference>
<proteinExistence type="inferred from homology"/>
<dbReference type="Proteomes" id="UP000248555">
    <property type="component" value="Unassembled WGS sequence"/>
</dbReference>
<organism evidence="3 4">
    <name type="scientific">Paranoxybacillus vitaminiphilus</name>
    <dbReference type="NCBI Taxonomy" id="581036"/>
    <lineage>
        <taxon>Bacteria</taxon>
        <taxon>Bacillati</taxon>
        <taxon>Bacillota</taxon>
        <taxon>Bacilli</taxon>
        <taxon>Bacillales</taxon>
        <taxon>Anoxybacillaceae</taxon>
        <taxon>Paranoxybacillus</taxon>
    </lineage>
</organism>
<dbReference type="Pfam" id="PF00156">
    <property type="entry name" value="Pribosyltran"/>
    <property type="match status" value="1"/>
</dbReference>
<name>A0A327YJH3_9BACL</name>
<dbReference type="SUPFAM" id="SSF53271">
    <property type="entry name" value="PRTase-like"/>
    <property type="match status" value="1"/>
</dbReference>
<dbReference type="PANTHER" id="PTHR47505:SF1">
    <property type="entry name" value="DNA UTILIZATION PROTEIN YHGH"/>
    <property type="match status" value="1"/>
</dbReference>
<keyword evidence="4" id="KW-1185">Reference proteome</keyword>
<comment type="caution">
    <text evidence="3">The sequence shown here is derived from an EMBL/GenBank/DDBJ whole genome shotgun (WGS) entry which is preliminary data.</text>
</comment>
<dbReference type="InterPro" id="IPR029057">
    <property type="entry name" value="PRTase-like"/>
</dbReference>
<sequence>MTYYCFICHAPYSPVVSWQHVLTLKNLDILCEKCRRALLCISGETCESCGRPFQHLDSSYRQGPLCTDCIRWQEDEDWKGVLTKNRSVYLYNDFMKEVVSLWKFRGDYAIVNVFQEDFSREFFRHFDDTFLIVPIPLSAERLYERGFNQAKALAELLNLPIHDILTRHHHEKQSKKSRRERLQTENLFQLAEQICLTNRRIVLIDDIYTTGTTLRHAAKLLREAGAKVICSFTLVRS</sequence>
<reference evidence="3 4" key="1">
    <citation type="submission" date="2018-06" db="EMBL/GenBank/DDBJ databases">
        <title>Genomic Encyclopedia of Type Strains, Phase III (KMG-III): the genomes of soil and plant-associated and newly described type strains.</title>
        <authorList>
            <person name="Whitman W."/>
        </authorList>
    </citation>
    <scope>NUCLEOTIDE SEQUENCE [LARGE SCALE GENOMIC DNA]</scope>
    <source>
        <strain evidence="3 4">CGMCC 1.8979</strain>
    </source>
</reference>
<dbReference type="Gene3D" id="3.40.50.2020">
    <property type="match status" value="1"/>
</dbReference>
<dbReference type="OrthoDB" id="9779910at2"/>
<evidence type="ECO:0000313" key="4">
    <source>
        <dbReference type="Proteomes" id="UP000248555"/>
    </source>
</evidence>
<evidence type="ECO:0000259" key="2">
    <source>
        <dbReference type="Pfam" id="PF00156"/>
    </source>
</evidence>
<gene>
    <name evidence="3" type="ORF">B0I26_10597</name>
</gene>